<organism evidence="1 2">
    <name type="scientific">Streptomyces erythrogriseus</name>
    <dbReference type="NCBI Taxonomy" id="284027"/>
    <lineage>
        <taxon>Bacteria</taxon>
        <taxon>Bacillati</taxon>
        <taxon>Actinomycetota</taxon>
        <taxon>Actinomycetes</taxon>
        <taxon>Kitasatosporales</taxon>
        <taxon>Streptomycetaceae</taxon>
        <taxon>Streptomyces</taxon>
        <taxon>Streptomyces griseoincarnatus group</taxon>
    </lineage>
</organism>
<name>A0ABN3WW16_9ACTN</name>
<evidence type="ECO:0000313" key="2">
    <source>
        <dbReference type="Proteomes" id="UP001501423"/>
    </source>
</evidence>
<keyword evidence="2" id="KW-1185">Reference proteome</keyword>
<reference evidence="1 2" key="1">
    <citation type="journal article" date="2019" name="Int. J. Syst. Evol. Microbiol.">
        <title>The Global Catalogue of Microorganisms (GCM) 10K type strain sequencing project: providing services to taxonomists for standard genome sequencing and annotation.</title>
        <authorList>
            <consortium name="The Broad Institute Genomics Platform"/>
            <consortium name="The Broad Institute Genome Sequencing Center for Infectious Disease"/>
            <person name="Wu L."/>
            <person name="Ma J."/>
        </authorList>
    </citation>
    <scope>NUCLEOTIDE SEQUENCE [LARGE SCALE GENOMIC DNA]</scope>
    <source>
        <strain evidence="1 2">JCM 9650</strain>
    </source>
</reference>
<evidence type="ECO:0000313" key="1">
    <source>
        <dbReference type="EMBL" id="GAA2930047.1"/>
    </source>
</evidence>
<gene>
    <name evidence="1" type="ORF">GCM10010478_33690</name>
</gene>
<sequence length="101" mass="10872">MGVAVAPRVGWWCGAAVGVVVLGLARECVLERFGAWTRQPLRAPTPTPSPPRRRRLHRLQWRVAAADVANCGHSCRLEVLTKALDVSVGDEAGGEAEEGFV</sequence>
<dbReference type="Proteomes" id="UP001501423">
    <property type="component" value="Unassembled WGS sequence"/>
</dbReference>
<comment type="caution">
    <text evidence="1">The sequence shown here is derived from an EMBL/GenBank/DDBJ whole genome shotgun (WGS) entry which is preliminary data.</text>
</comment>
<accession>A0ABN3WW16</accession>
<dbReference type="EMBL" id="BAAAVA010000037">
    <property type="protein sequence ID" value="GAA2930047.1"/>
    <property type="molecule type" value="Genomic_DNA"/>
</dbReference>
<proteinExistence type="predicted"/>
<protein>
    <submittedName>
        <fullName evidence="1">Uncharacterized protein</fullName>
    </submittedName>
</protein>